<evidence type="ECO:0000256" key="4">
    <source>
        <dbReference type="HAMAP-Rule" id="MF_03057"/>
    </source>
</evidence>
<proteinExistence type="inferred from homology"/>
<comment type="subunit">
    <text evidence="4">Interacts with the flavoprotein subunit within the SDH catalytic dimer.</text>
</comment>
<dbReference type="InterPro" id="IPR005631">
    <property type="entry name" value="SDH"/>
</dbReference>
<gene>
    <name evidence="5" type="ORF">B7P43_G09505</name>
</gene>
<dbReference type="Proteomes" id="UP000235965">
    <property type="component" value="Unassembled WGS sequence"/>
</dbReference>
<dbReference type="Pfam" id="PF03937">
    <property type="entry name" value="Sdh5"/>
    <property type="match status" value="1"/>
</dbReference>
<dbReference type="Gene3D" id="1.10.150.250">
    <property type="entry name" value="Flavinator of succinate dehydrogenase"/>
    <property type="match status" value="1"/>
</dbReference>
<dbReference type="PANTHER" id="PTHR12469:SF2">
    <property type="entry name" value="SUCCINATE DEHYDROGENASE ASSEMBLY FACTOR 2, MITOCHONDRIAL"/>
    <property type="match status" value="1"/>
</dbReference>
<comment type="function">
    <text evidence="4">Plays an essential role in the assembly of succinate dehydrogenase (SDH), an enzyme complex (also referred to as respiratory complex II) that is a component of both the tricarboxylic acid (TCA) cycle and the mitochondrial electron transport chain, and which couples the oxidation of succinate to fumarate with the reduction of ubiquinone (coenzyme Q) to ubiquinol. Required for flavinylation (covalent attachment of FAD) of the flavoprotein subunit of the SDH catalytic dimer.</text>
</comment>
<organism evidence="5 6">
    <name type="scientific">Cryptotermes secundus</name>
    <dbReference type="NCBI Taxonomy" id="105785"/>
    <lineage>
        <taxon>Eukaryota</taxon>
        <taxon>Metazoa</taxon>
        <taxon>Ecdysozoa</taxon>
        <taxon>Arthropoda</taxon>
        <taxon>Hexapoda</taxon>
        <taxon>Insecta</taxon>
        <taxon>Pterygota</taxon>
        <taxon>Neoptera</taxon>
        <taxon>Polyneoptera</taxon>
        <taxon>Dictyoptera</taxon>
        <taxon>Blattodea</taxon>
        <taxon>Blattoidea</taxon>
        <taxon>Termitoidae</taxon>
        <taxon>Kalotermitidae</taxon>
        <taxon>Cryptotermitinae</taxon>
        <taxon>Cryptotermes</taxon>
    </lineage>
</organism>
<name>A0A2J7PXE6_9NEOP</name>
<dbReference type="EMBL" id="NEVH01020859">
    <property type="protein sequence ID" value="PNF21018.1"/>
    <property type="molecule type" value="Genomic_DNA"/>
</dbReference>
<evidence type="ECO:0000313" key="6">
    <source>
        <dbReference type="Proteomes" id="UP000235965"/>
    </source>
</evidence>
<dbReference type="InParanoid" id="A0A2J7PXE6"/>
<dbReference type="GO" id="GO:0006099">
    <property type="term" value="P:tricarboxylic acid cycle"/>
    <property type="evidence" value="ECO:0007669"/>
    <property type="project" value="TreeGrafter"/>
</dbReference>
<evidence type="ECO:0000313" key="5">
    <source>
        <dbReference type="EMBL" id="PNF21018.1"/>
    </source>
</evidence>
<dbReference type="GO" id="GO:0005759">
    <property type="term" value="C:mitochondrial matrix"/>
    <property type="evidence" value="ECO:0007669"/>
    <property type="project" value="UniProtKB-SubCell"/>
</dbReference>
<dbReference type="FunFam" id="1.10.150.250:FF:000002">
    <property type="entry name" value="Succinate dehydrogenase assembly factor 2, mitochondrial"/>
    <property type="match status" value="1"/>
</dbReference>
<keyword evidence="3 4" id="KW-0143">Chaperone</keyword>
<evidence type="ECO:0000256" key="2">
    <source>
        <dbReference type="ARBA" id="ARBA00023128"/>
    </source>
</evidence>
<dbReference type="InterPro" id="IPR028882">
    <property type="entry name" value="SDHAF2"/>
</dbReference>
<protein>
    <recommendedName>
        <fullName evidence="4">Succinate dehydrogenase assembly factor 2, mitochondrial</fullName>
        <shortName evidence="4">SDH assembly factor 2</shortName>
        <shortName evidence="4">SDHAF2</shortName>
    </recommendedName>
</protein>
<evidence type="ECO:0000256" key="1">
    <source>
        <dbReference type="ARBA" id="ARBA00004305"/>
    </source>
</evidence>
<dbReference type="InterPro" id="IPR036714">
    <property type="entry name" value="SDH_sf"/>
</dbReference>
<dbReference type="GO" id="GO:0006121">
    <property type="term" value="P:mitochondrial electron transport, succinate to ubiquinone"/>
    <property type="evidence" value="ECO:0007669"/>
    <property type="project" value="UniProtKB-UniRule"/>
</dbReference>
<evidence type="ECO:0000256" key="3">
    <source>
        <dbReference type="ARBA" id="ARBA00023186"/>
    </source>
</evidence>
<comment type="caution">
    <text evidence="5">The sequence shown here is derived from an EMBL/GenBank/DDBJ whole genome shotgun (WGS) entry which is preliminary data.</text>
</comment>
<accession>A0A2J7PXE6</accession>
<dbReference type="OrthoDB" id="284292at2759"/>
<dbReference type="FunCoup" id="A0A2J7PXE6">
    <property type="interactions" value="1308"/>
</dbReference>
<comment type="subcellular location">
    <subcellularLocation>
        <location evidence="1 4">Mitochondrion matrix</location>
    </subcellularLocation>
</comment>
<dbReference type="GO" id="GO:0034553">
    <property type="term" value="P:mitochondrial respiratory chain complex II assembly"/>
    <property type="evidence" value="ECO:0007669"/>
    <property type="project" value="TreeGrafter"/>
</dbReference>
<keyword evidence="6" id="KW-1185">Reference proteome</keyword>
<dbReference type="AlphaFoldDB" id="A0A2J7PXE6"/>
<reference evidence="5 6" key="1">
    <citation type="submission" date="2017-12" db="EMBL/GenBank/DDBJ databases">
        <title>Hemimetabolous genomes reveal molecular basis of termite eusociality.</title>
        <authorList>
            <person name="Harrison M.C."/>
            <person name="Jongepier E."/>
            <person name="Robertson H.M."/>
            <person name="Arning N."/>
            <person name="Bitard-Feildel T."/>
            <person name="Chao H."/>
            <person name="Childers C.P."/>
            <person name="Dinh H."/>
            <person name="Doddapaneni H."/>
            <person name="Dugan S."/>
            <person name="Gowin J."/>
            <person name="Greiner C."/>
            <person name="Han Y."/>
            <person name="Hu H."/>
            <person name="Hughes D.S.T."/>
            <person name="Huylmans A.-K."/>
            <person name="Kemena C."/>
            <person name="Kremer L.P.M."/>
            <person name="Lee S.L."/>
            <person name="Lopez-Ezquerra A."/>
            <person name="Mallet L."/>
            <person name="Monroy-Kuhn J.M."/>
            <person name="Moser A."/>
            <person name="Murali S.C."/>
            <person name="Muzny D.M."/>
            <person name="Otani S."/>
            <person name="Piulachs M.-D."/>
            <person name="Poelchau M."/>
            <person name="Qu J."/>
            <person name="Schaub F."/>
            <person name="Wada-Katsumata A."/>
            <person name="Worley K.C."/>
            <person name="Xie Q."/>
            <person name="Ylla G."/>
            <person name="Poulsen M."/>
            <person name="Gibbs R.A."/>
            <person name="Schal C."/>
            <person name="Richards S."/>
            <person name="Belles X."/>
            <person name="Korb J."/>
            <person name="Bornberg-Bauer E."/>
        </authorList>
    </citation>
    <scope>NUCLEOTIDE SEQUENCE [LARGE SCALE GENOMIC DNA]</scope>
    <source>
        <tissue evidence="5">Whole body</tissue>
    </source>
</reference>
<dbReference type="HAMAP" id="MF_03057">
    <property type="entry name" value="SDHAF2"/>
    <property type="match status" value="1"/>
</dbReference>
<dbReference type="STRING" id="105785.A0A2J7PXE6"/>
<dbReference type="PANTHER" id="PTHR12469">
    <property type="entry name" value="PROTEIN EMI5 HOMOLOG, MITOCHONDRIAL"/>
    <property type="match status" value="1"/>
</dbReference>
<comment type="similarity">
    <text evidence="4">Belongs to the SDHAF2 family.</text>
</comment>
<sequence>MGSHLCFSLLYQSRKRGMLENDLLLASFAAKYLQSMTAEQVKLYDRLINLPSNDWDIFHWATGVKPTPAEFDNEIMHLLKEHVQNKDRECRVLQPNLYT</sequence>
<keyword evidence="2 4" id="KW-0496">Mitochondrion</keyword>
<dbReference type="SUPFAM" id="SSF109910">
    <property type="entry name" value="YgfY-like"/>
    <property type="match status" value="1"/>
</dbReference>